<keyword evidence="3" id="KW-1185">Reference proteome</keyword>
<comment type="caution">
    <text evidence="2">The sequence shown here is derived from an EMBL/GenBank/DDBJ whole genome shotgun (WGS) entry which is preliminary data.</text>
</comment>
<feature type="transmembrane region" description="Helical" evidence="1">
    <location>
        <begin position="328"/>
        <end position="359"/>
    </location>
</feature>
<reference evidence="2 3" key="1">
    <citation type="submission" date="2019-10" db="EMBL/GenBank/DDBJ databases">
        <title>Whole genome shotgun sequence of Acrocarpospora macrocephala NBRC 16266.</title>
        <authorList>
            <person name="Ichikawa N."/>
            <person name="Kimura A."/>
            <person name="Kitahashi Y."/>
            <person name="Komaki H."/>
            <person name="Oguchi A."/>
        </authorList>
    </citation>
    <scope>NUCLEOTIDE SEQUENCE [LARGE SCALE GENOMIC DNA]</scope>
    <source>
        <strain evidence="2 3">NBRC 16266</strain>
    </source>
</reference>
<dbReference type="Proteomes" id="UP000331127">
    <property type="component" value="Unassembled WGS sequence"/>
</dbReference>
<feature type="transmembrane region" description="Helical" evidence="1">
    <location>
        <begin position="16"/>
        <end position="39"/>
    </location>
</feature>
<dbReference type="InterPro" id="IPR010640">
    <property type="entry name" value="Low_temperature_requirement_A"/>
</dbReference>
<name>A0A5M3X215_9ACTN</name>
<evidence type="ECO:0000313" key="3">
    <source>
        <dbReference type="Proteomes" id="UP000331127"/>
    </source>
</evidence>
<evidence type="ECO:0000313" key="2">
    <source>
        <dbReference type="EMBL" id="GES15777.1"/>
    </source>
</evidence>
<gene>
    <name evidence="2" type="ORF">Amac_093750</name>
</gene>
<feature type="transmembrane region" description="Helical" evidence="1">
    <location>
        <begin position="256"/>
        <end position="277"/>
    </location>
</feature>
<keyword evidence="1" id="KW-0812">Transmembrane</keyword>
<protein>
    <submittedName>
        <fullName evidence="2">Low temperature requirement protein A</fullName>
    </submittedName>
</protein>
<keyword evidence="1" id="KW-0472">Membrane</keyword>
<proteinExistence type="predicted"/>
<keyword evidence="1" id="KW-1133">Transmembrane helix</keyword>
<dbReference type="EMBL" id="BLAE01000083">
    <property type="protein sequence ID" value="GES15777.1"/>
    <property type="molecule type" value="Genomic_DNA"/>
</dbReference>
<dbReference type="RefSeq" id="WP_218041696.1">
    <property type="nucleotide sequence ID" value="NZ_BAAAHL010000078.1"/>
</dbReference>
<dbReference type="Pfam" id="PF06772">
    <property type="entry name" value="LtrA"/>
    <property type="match status" value="1"/>
</dbReference>
<dbReference type="AlphaFoldDB" id="A0A5M3X215"/>
<feature type="transmembrane region" description="Helical" evidence="1">
    <location>
        <begin position="75"/>
        <end position="95"/>
    </location>
</feature>
<evidence type="ECO:0000256" key="1">
    <source>
        <dbReference type="SAM" id="Phobius"/>
    </source>
</evidence>
<dbReference type="PANTHER" id="PTHR36840:SF1">
    <property type="entry name" value="BLL5714 PROTEIN"/>
    <property type="match status" value="1"/>
</dbReference>
<sequence length="375" mass="39784">MAVPSPPVARVSTLELFFDLVFVFAATQLTATLANHLTWAGTAEAVLMLATIMWMYSAYAWLTNAIVPNSPGRRALMLVGMAGFLIMAQAIPAAFTSAGWAFGLGYFVANAVHTGLFALAGGPGMVRAFRTLAPLNLLSATIILVGGFTPGGWRWGLWILAVLIQRASPYIDPVDRFIISPSHFVERHGLIIIVALGESLVVIGAGAAGVELDLPLVVVGVLSLSIAYLMWWIYFGDDERAESALEAVEPRQRARAAFNAYGWAYLGLLLGIVAVAAGIKKAVGHASGHLELPQAALLAAGLAVYLLSDVAFRLVLRIGPVRFRAAAAVAVLATIPAGIALGLAQLAALLAVLTGMLYLEDRAGGRRWSYQRLRP</sequence>
<feature type="transmembrane region" description="Helical" evidence="1">
    <location>
        <begin position="297"/>
        <end position="316"/>
    </location>
</feature>
<feature type="transmembrane region" description="Helical" evidence="1">
    <location>
        <begin position="101"/>
        <end position="120"/>
    </location>
</feature>
<dbReference type="PANTHER" id="PTHR36840">
    <property type="entry name" value="BLL5714 PROTEIN"/>
    <property type="match status" value="1"/>
</dbReference>
<feature type="transmembrane region" description="Helical" evidence="1">
    <location>
        <begin position="132"/>
        <end position="149"/>
    </location>
</feature>
<feature type="transmembrane region" description="Helical" evidence="1">
    <location>
        <begin position="216"/>
        <end position="235"/>
    </location>
</feature>
<feature type="transmembrane region" description="Helical" evidence="1">
    <location>
        <begin position="45"/>
        <end position="63"/>
    </location>
</feature>
<organism evidence="2 3">
    <name type="scientific">Acrocarpospora macrocephala</name>
    <dbReference type="NCBI Taxonomy" id="150177"/>
    <lineage>
        <taxon>Bacteria</taxon>
        <taxon>Bacillati</taxon>
        <taxon>Actinomycetota</taxon>
        <taxon>Actinomycetes</taxon>
        <taxon>Streptosporangiales</taxon>
        <taxon>Streptosporangiaceae</taxon>
        <taxon>Acrocarpospora</taxon>
    </lineage>
</organism>
<accession>A0A5M3X215</accession>